<dbReference type="EMBL" id="CP114040">
    <property type="protein sequence ID" value="WAS91012.1"/>
    <property type="molecule type" value="Genomic_DNA"/>
</dbReference>
<organism evidence="2 3">
    <name type="scientific">Nannocystis punicea</name>
    <dbReference type="NCBI Taxonomy" id="2995304"/>
    <lineage>
        <taxon>Bacteria</taxon>
        <taxon>Pseudomonadati</taxon>
        <taxon>Myxococcota</taxon>
        <taxon>Polyangia</taxon>
        <taxon>Nannocystales</taxon>
        <taxon>Nannocystaceae</taxon>
        <taxon>Nannocystis</taxon>
    </lineage>
</organism>
<name>A0ABY7GVM6_9BACT</name>
<dbReference type="PROSITE" id="PS51257">
    <property type="entry name" value="PROKAR_LIPOPROTEIN"/>
    <property type="match status" value="1"/>
</dbReference>
<evidence type="ECO:0000313" key="3">
    <source>
        <dbReference type="Proteomes" id="UP001164459"/>
    </source>
</evidence>
<dbReference type="Proteomes" id="UP001164459">
    <property type="component" value="Chromosome"/>
</dbReference>
<evidence type="ECO:0000313" key="2">
    <source>
        <dbReference type="EMBL" id="WAS91012.1"/>
    </source>
</evidence>
<evidence type="ECO:0000256" key="1">
    <source>
        <dbReference type="SAM" id="MobiDB-lite"/>
    </source>
</evidence>
<gene>
    <name evidence="2" type="ORF">O0S08_32895</name>
</gene>
<keyword evidence="3" id="KW-1185">Reference proteome</keyword>
<feature type="compositionally biased region" description="Polar residues" evidence="1">
    <location>
        <begin position="29"/>
        <end position="59"/>
    </location>
</feature>
<accession>A0ABY7GVM6</accession>
<sequence>MNHCIRIFPISSLLFGGCVLTPEVIGESLSTDGPATNVSASSAWSDTDGNAATSATSLVPTDGGGPAEGEYGAPCELELDHSIEARAVSLQPDCDGGICLFQWEQQPPWCADDSDCEGPWSTCNGTRCVLDQEFVVSESFCTSPCDGHADCPPIPGCGTGAVCVPLTTIGDLCCQKTCACADLVDLAETEQIEQDCAQPDACGA</sequence>
<feature type="region of interest" description="Disordered" evidence="1">
    <location>
        <begin position="29"/>
        <end position="65"/>
    </location>
</feature>
<reference evidence="2" key="1">
    <citation type="submission" date="2022-11" db="EMBL/GenBank/DDBJ databases">
        <title>Minimal conservation of predation-associated metabolite biosynthetic gene clusters underscores biosynthetic potential of Myxococcota including descriptions for ten novel species: Archangium lansinium sp. nov., Myxococcus landrumus sp. nov., Nannocystis bai.</title>
        <authorList>
            <person name="Ahearne A."/>
            <person name="Stevens C."/>
            <person name="Dowd S."/>
        </authorList>
    </citation>
    <scope>NUCLEOTIDE SEQUENCE</scope>
    <source>
        <strain evidence="2">Fl3</strain>
    </source>
</reference>
<proteinExistence type="predicted"/>
<dbReference type="RefSeq" id="WP_269033359.1">
    <property type="nucleotide sequence ID" value="NZ_CP114040.1"/>
</dbReference>
<protein>
    <submittedName>
        <fullName evidence="2">Uncharacterized protein</fullName>
    </submittedName>
</protein>